<evidence type="ECO:0000256" key="1">
    <source>
        <dbReference type="SAM" id="SignalP"/>
    </source>
</evidence>
<proteinExistence type="predicted"/>
<dbReference type="RefSeq" id="WP_347924005.1">
    <property type="nucleotide sequence ID" value="NZ_CP157199.1"/>
</dbReference>
<dbReference type="AlphaFoldDB" id="A0AAU7BU39"/>
<reference evidence="2" key="1">
    <citation type="submission" date="2024-05" db="EMBL/GenBank/DDBJ databases">
        <title>Pontimicrobium maritimus sp. nov., isolated form sea water.</title>
        <authorList>
            <person name="Muhammad N."/>
            <person name="Vuong T.Q."/>
            <person name="Han H.L."/>
            <person name="Kim S.-G."/>
        </authorList>
    </citation>
    <scope>NUCLEOTIDE SEQUENCE</scope>
    <source>
        <strain evidence="2">SW4</strain>
    </source>
</reference>
<feature type="chain" id="PRO_5043515181" evidence="1">
    <location>
        <begin position="27"/>
        <end position="214"/>
    </location>
</feature>
<name>A0AAU7BU39_9FLAO</name>
<keyword evidence="1" id="KW-0732">Signal</keyword>
<accession>A0AAU7BU39</accession>
<protein>
    <submittedName>
        <fullName evidence="2">Outer membrane beta-barrel protein</fullName>
    </submittedName>
</protein>
<dbReference type="EMBL" id="CP157199">
    <property type="protein sequence ID" value="XBG61454.1"/>
    <property type="molecule type" value="Genomic_DNA"/>
</dbReference>
<organism evidence="2">
    <name type="scientific">Pontimicrobium sp. SW4</name>
    <dbReference type="NCBI Taxonomy" id="3153519"/>
    <lineage>
        <taxon>Bacteria</taxon>
        <taxon>Pseudomonadati</taxon>
        <taxon>Bacteroidota</taxon>
        <taxon>Flavobacteriia</taxon>
        <taxon>Flavobacteriales</taxon>
        <taxon>Flavobacteriaceae</taxon>
        <taxon>Pontimicrobium</taxon>
    </lineage>
</organism>
<feature type="signal peptide" evidence="1">
    <location>
        <begin position="1"/>
        <end position="26"/>
    </location>
</feature>
<sequence>MSFIKNKYKRPLLCLLLFCVTSLSFAQGDTEKIRLQLALGVNNPIDNGENDGYYAKDINLPTINFGIRYMFKPNKLGAKLDVGYNRSKSDVGSLDFKLNYTRVNAQIVYDFYDLLNFLPQEMTIQAHAGPGISFTKPLLNDSENTYTYLNGLVGLDVYFSLSRKLSVFVDVAYAKSLSSKNKYDVALDGYSFNGDLVYTTVGLSVALSGCRYCD</sequence>
<evidence type="ECO:0000313" key="2">
    <source>
        <dbReference type="EMBL" id="XBG61454.1"/>
    </source>
</evidence>
<gene>
    <name evidence="2" type="ORF">ABGB03_00775</name>
</gene>